<gene>
    <name evidence="2" type="ORF">A5771_19775</name>
</gene>
<dbReference type="AlphaFoldDB" id="A0A1A2EZK9"/>
<name>A0A1A2EZK9_MYCSD</name>
<dbReference type="EMBL" id="LZIN01000003">
    <property type="protein sequence ID" value="OBG10863.1"/>
    <property type="molecule type" value="Genomic_DNA"/>
</dbReference>
<keyword evidence="1" id="KW-1133">Transmembrane helix</keyword>
<proteinExistence type="predicted"/>
<feature type="transmembrane region" description="Helical" evidence="1">
    <location>
        <begin position="29"/>
        <end position="48"/>
    </location>
</feature>
<comment type="caution">
    <text evidence="2">The sequence shown here is derived from an EMBL/GenBank/DDBJ whole genome shotgun (WGS) entry which is preliminary data.</text>
</comment>
<accession>A0A1A2EZK9</accession>
<evidence type="ECO:0000313" key="3">
    <source>
        <dbReference type="Proteomes" id="UP000093985"/>
    </source>
</evidence>
<feature type="transmembrane region" description="Helical" evidence="1">
    <location>
        <begin position="83"/>
        <end position="105"/>
    </location>
</feature>
<reference evidence="3" key="1">
    <citation type="submission" date="2016-06" db="EMBL/GenBank/DDBJ databases">
        <authorList>
            <person name="Sutton G."/>
            <person name="Brinkac L."/>
            <person name="Sanka R."/>
            <person name="Adams M."/>
            <person name="Lau E."/>
            <person name="Mehaffy C."/>
            <person name="Tameris M."/>
            <person name="Hatherill M."/>
            <person name="Hanekom W."/>
            <person name="Mahomed H."/>
            <person name="Mcshane H."/>
        </authorList>
    </citation>
    <scope>NUCLEOTIDE SEQUENCE [LARGE SCALE GENOMIC DNA]</scope>
    <source>
        <strain evidence="3">852014-51077_SCH5608930-a</strain>
    </source>
</reference>
<keyword evidence="1" id="KW-0812">Transmembrane</keyword>
<protein>
    <recommendedName>
        <fullName evidence="4">Transmembrane protein</fullName>
    </recommendedName>
</protein>
<keyword evidence="1" id="KW-0472">Membrane</keyword>
<feature type="transmembrane region" description="Helical" evidence="1">
    <location>
        <begin position="55"/>
        <end position="77"/>
    </location>
</feature>
<evidence type="ECO:0000256" key="1">
    <source>
        <dbReference type="SAM" id="Phobius"/>
    </source>
</evidence>
<evidence type="ECO:0000313" key="2">
    <source>
        <dbReference type="EMBL" id="OBG10863.1"/>
    </source>
</evidence>
<sequence length="121" mass="12631">MPYVACGAALGVAVREVSASMWPLLPQRWISVLLFTAAASFALGWMLAVRAQPRLLATVWGGSGALCSISVITTLTIGSAPMWGLPCLALLPVSSAAGVVAGAFVSIRRRRRPRAAEEHSG</sequence>
<organism evidence="2 3">
    <name type="scientific">Mycolicibacter sinensis (strain JDM601)</name>
    <name type="common">Mycobacterium sinense</name>
    <dbReference type="NCBI Taxonomy" id="875328"/>
    <lineage>
        <taxon>Bacteria</taxon>
        <taxon>Bacillati</taxon>
        <taxon>Actinomycetota</taxon>
        <taxon>Actinomycetes</taxon>
        <taxon>Mycobacteriales</taxon>
        <taxon>Mycobacteriaceae</taxon>
        <taxon>Mycolicibacter</taxon>
    </lineage>
</organism>
<evidence type="ECO:0008006" key="4">
    <source>
        <dbReference type="Google" id="ProtNLM"/>
    </source>
</evidence>
<dbReference type="Proteomes" id="UP000093985">
    <property type="component" value="Unassembled WGS sequence"/>
</dbReference>